<feature type="region of interest" description="Disordered" evidence="12">
    <location>
        <begin position="1018"/>
        <end position="1041"/>
    </location>
</feature>
<dbReference type="InterPro" id="IPR002298">
    <property type="entry name" value="DNA_polymerase_A"/>
</dbReference>
<dbReference type="PRINTS" id="PR00868">
    <property type="entry name" value="DNAPOLI"/>
</dbReference>
<evidence type="ECO:0000259" key="13">
    <source>
        <dbReference type="PROSITE" id="PS51192"/>
    </source>
</evidence>
<dbReference type="InterPro" id="IPR019760">
    <property type="entry name" value="DNA-dir_DNA_pol_A_CS"/>
</dbReference>
<keyword evidence="5" id="KW-0547">Nucleotide-binding</keyword>
<keyword evidence="4" id="KW-0548">Nucleotidyltransferase</keyword>
<feature type="domain" description="Helicase C-terminal" evidence="14">
    <location>
        <begin position="449"/>
        <end position="666"/>
    </location>
</feature>
<name>A0AAD9VT38_9HYME</name>
<evidence type="ECO:0000256" key="9">
    <source>
        <dbReference type="ARBA" id="ARBA00023204"/>
    </source>
</evidence>
<organism evidence="15 16">
    <name type="scientific">Odynerus spinipes</name>
    <dbReference type="NCBI Taxonomy" id="1348599"/>
    <lineage>
        <taxon>Eukaryota</taxon>
        <taxon>Metazoa</taxon>
        <taxon>Ecdysozoa</taxon>
        <taxon>Arthropoda</taxon>
        <taxon>Hexapoda</taxon>
        <taxon>Insecta</taxon>
        <taxon>Pterygota</taxon>
        <taxon>Neoptera</taxon>
        <taxon>Endopterygota</taxon>
        <taxon>Hymenoptera</taxon>
        <taxon>Apocrita</taxon>
        <taxon>Aculeata</taxon>
        <taxon>Vespoidea</taxon>
        <taxon>Vespidae</taxon>
        <taxon>Eumeninae</taxon>
        <taxon>Odynerus</taxon>
    </lineage>
</organism>
<dbReference type="GO" id="GO:0003677">
    <property type="term" value="F:DNA binding"/>
    <property type="evidence" value="ECO:0007669"/>
    <property type="project" value="InterPro"/>
</dbReference>
<dbReference type="InterPro" id="IPR048960">
    <property type="entry name" value="POLQ-like_helical"/>
</dbReference>
<evidence type="ECO:0000256" key="10">
    <source>
        <dbReference type="ARBA" id="ARBA00023242"/>
    </source>
</evidence>
<dbReference type="SMART" id="SM00487">
    <property type="entry name" value="DEXDc"/>
    <property type="match status" value="1"/>
</dbReference>
<comment type="caution">
    <text evidence="15">The sequence shown here is derived from an EMBL/GenBank/DDBJ whole genome shotgun (WGS) entry which is preliminary data.</text>
</comment>
<feature type="compositionally biased region" description="Basic and acidic residues" evidence="12">
    <location>
        <begin position="1019"/>
        <end position="1030"/>
    </location>
</feature>
<evidence type="ECO:0000256" key="6">
    <source>
        <dbReference type="ARBA" id="ARBA00022763"/>
    </source>
</evidence>
<proteinExistence type="predicted"/>
<keyword evidence="8" id="KW-0239">DNA-directed DNA polymerase</keyword>
<evidence type="ECO:0000313" key="16">
    <source>
        <dbReference type="Proteomes" id="UP001258017"/>
    </source>
</evidence>
<dbReference type="SUPFAM" id="SSF56672">
    <property type="entry name" value="DNA/RNA polymerases"/>
    <property type="match status" value="1"/>
</dbReference>
<keyword evidence="16" id="KW-1185">Reference proteome</keyword>
<dbReference type="Pfam" id="PF00271">
    <property type="entry name" value="Helicase_C"/>
    <property type="match status" value="1"/>
</dbReference>
<dbReference type="GO" id="GO:0097681">
    <property type="term" value="P:double-strand break repair via alternative nonhomologous end joining"/>
    <property type="evidence" value="ECO:0007669"/>
    <property type="project" value="TreeGrafter"/>
</dbReference>
<dbReference type="InterPro" id="IPR014001">
    <property type="entry name" value="Helicase_ATP-bd"/>
</dbReference>
<evidence type="ECO:0000256" key="4">
    <source>
        <dbReference type="ARBA" id="ARBA00022695"/>
    </source>
</evidence>
<evidence type="ECO:0000256" key="3">
    <source>
        <dbReference type="ARBA" id="ARBA00022679"/>
    </source>
</evidence>
<keyword evidence="6" id="KW-0227">DNA damage</keyword>
<dbReference type="InterPro" id="IPR011545">
    <property type="entry name" value="DEAD/DEAH_box_helicase_dom"/>
</dbReference>
<dbReference type="GO" id="GO:0005524">
    <property type="term" value="F:ATP binding"/>
    <property type="evidence" value="ECO:0007669"/>
    <property type="project" value="UniProtKB-KW"/>
</dbReference>
<dbReference type="SUPFAM" id="SSF52540">
    <property type="entry name" value="P-loop containing nucleoside triphosphate hydrolases"/>
    <property type="match status" value="1"/>
</dbReference>
<feature type="compositionally biased region" description="Polar residues" evidence="12">
    <location>
        <begin position="1214"/>
        <end position="1225"/>
    </location>
</feature>
<dbReference type="InterPro" id="IPR001650">
    <property type="entry name" value="Helicase_C-like"/>
</dbReference>
<feature type="compositionally biased region" description="Polar residues" evidence="12">
    <location>
        <begin position="1236"/>
        <end position="1253"/>
    </location>
</feature>
<dbReference type="CDD" id="cd18795">
    <property type="entry name" value="SF2_C_Ski2"/>
    <property type="match status" value="1"/>
</dbReference>
<dbReference type="FunFam" id="3.40.50.300:FF:000885">
    <property type="entry name" value="DNA polymerase theta"/>
    <property type="match status" value="1"/>
</dbReference>
<evidence type="ECO:0000256" key="12">
    <source>
        <dbReference type="SAM" id="MobiDB-lite"/>
    </source>
</evidence>
<dbReference type="InterPro" id="IPR036397">
    <property type="entry name" value="RNaseH_sf"/>
</dbReference>
<dbReference type="EC" id="2.7.7.7" evidence="2"/>
<evidence type="ECO:0000256" key="11">
    <source>
        <dbReference type="ARBA" id="ARBA00049244"/>
    </source>
</evidence>
<accession>A0AAD9VT38</accession>
<comment type="catalytic activity">
    <reaction evidence="11">
        <text>DNA(n) + a 2'-deoxyribonucleoside 5'-triphosphate = DNA(n+1) + diphosphate</text>
        <dbReference type="Rhea" id="RHEA:22508"/>
        <dbReference type="Rhea" id="RHEA-COMP:17339"/>
        <dbReference type="Rhea" id="RHEA-COMP:17340"/>
        <dbReference type="ChEBI" id="CHEBI:33019"/>
        <dbReference type="ChEBI" id="CHEBI:61560"/>
        <dbReference type="ChEBI" id="CHEBI:173112"/>
        <dbReference type="EC" id="2.7.7.7"/>
    </reaction>
</comment>
<dbReference type="Pfam" id="PF00270">
    <property type="entry name" value="DEAD"/>
    <property type="match status" value="1"/>
</dbReference>
<dbReference type="GO" id="GO:0003887">
    <property type="term" value="F:DNA-directed DNA polymerase activity"/>
    <property type="evidence" value="ECO:0007669"/>
    <property type="project" value="UniProtKB-KW"/>
</dbReference>
<evidence type="ECO:0000313" key="15">
    <source>
        <dbReference type="EMBL" id="KAK2585961.1"/>
    </source>
</evidence>
<dbReference type="CDD" id="cd08638">
    <property type="entry name" value="DNA_pol_A_theta"/>
    <property type="match status" value="1"/>
</dbReference>
<gene>
    <name evidence="15" type="ORF">KPH14_010538</name>
</gene>
<dbReference type="Pfam" id="PF21099">
    <property type="entry name" value="POLQ_helical"/>
    <property type="match status" value="1"/>
</dbReference>
<dbReference type="Proteomes" id="UP001258017">
    <property type="component" value="Unassembled WGS sequence"/>
</dbReference>
<keyword evidence="9" id="KW-0234">DNA repair</keyword>
<evidence type="ECO:0000256" key="1">
    <source>
        <dbReference type="ARBA" id="ARBA00004123"/>
    </source>
</evidence>
<evidence type="ECO:0000256" key="8">
    <source>
        <dbReference type="ARBA" id="ARBA00022932"/>
    </source>
</evidence>
<dbReference type="FunFam" id="1.10.150.20:FF:000070">
    <property type="entry name" value="DNA polymerase I, putative"/>
    <property type="match status" value="1"/>
</dbReference>
<dbReference type="InterPro" id="IPR043502">
    <property type="entry name" value="DNA/RNA_pol_sf"/>
</dbReference>
<dbReference type="InterPro" id="IPR036390">
    <property type="entry name" value="WH_DNA-bd_sf"/>
</dbReference>
<reference evidence="15" key="1">
    <citation type="submission" date="2021-08" db="EMBL/GenBank/DDBJ databases">
        <authorList>
            <person name="Misof B."/>
            <person name="Oliver O."/>
            <person name="Podsiadlowski L."/>
            <person name="Donath A."/>
            <person name="Peters R."/>
            <person name="Mayer C."/>
            <person name="Rust J."/>
            <person name="Gunkel S."/>
            <person name="Lesny P."/>
            <person name="Martin S."/>
            <person name="Oeyen J.P."/>
            <person name="Petersen M."/>
            <person name="Panagiotis P."/>
            <person name="Wilbrandt J."/>
            <person name="Tanja T."/>
        </authorList>
    </citation>
    <scope>NUCLEOTIDE SEQUENCE</scope>
    <source>
        <strain evidence="15">GBR_01_08_01A</strain>
        <tissue evidence="15">Thorax + abdomen</tissue>
    </source>
</reference>
<reference evidence="15" key="2">
    <citation type="journal article" date="2023" name="Commun. Biol.">
        <title>Intrasexual cuticular hydrocarbon dimorphism in a wasp sheds light on hydrocarbon biosynthesis genes in Hymenoptera.</title>
        <authorList>
            <person name="Moris V.C."/>
            <person name="Podsiadlowski L."/>
            <person name="Martin S."/>
            <person name="Oeyen J.P."/>
            <person name="Donath A."/>
            <person name="Petersen M."/>
            <person name="Wilbrandt J."/>
            <person name="Misof B."/>
            <person name="Liedtke D."/>
            <person name="Thamm M."/>
            <person name="Scheiner R."/>
            <person name="Schmitt T."/>
            <person name="Niehuis O."/>
        </authorList>
    </citation>
    <scope>NUCLEOTIDE SEQUENCE</scope>
    <source>
        <strain evidence="15">GBR_01_08_01A</strain>
    </source>
</reference>
<comment type="subcellular location">
    <subcellularLocation>
        <location evidence="1">Nucleus</location>
    </subcellularLocation>
</comment>
<dbReference type="Gene3D" id="3.40.50.300">
    <property type="entry name" value="P-loop containing nucleotide triphosphate hydrolases"/>
    <property type="match status" value="2"/>
</dbReference>
<dbReference type="PROSITE" id="PS00447">
    <property type="entry name" value="DNA_POLYMERASE_A"/>
    <property type="match status" value="1"/>
</dbReference>
<dbReference type="PANTHER" id="PTHR10133:SF62">
    <property type="entry name" value="DNA POLYMERASE THETA"/>
    <property type="match status" value="1"/>
</dbReference>
<evidence type="ECO:0000259" key="14">
    <source>
        <dbReference type="PROSITE" id="PS51194"/>
    </source>
</evidence>
<dbReference type="SMART" id="SM00482">
    <property type="entry name" value="POLAc"/>
    <property type="match status" value="1"/>
</dbReference>
<evidence type="ECO:0000256" key="2">
    <source>
        <dbReference type="ARBA" id="ARBA00012417"/>
    </source>
</evidence>
<dbReference type="PROSITE" id="PS51192">
    <property type="entry name" value="HELICASE_ATP_BIND_1"/>
    <property type="match status" value="1"/>
</dbReference>
<dbReference type="Gene3D" id="1.10.3380.20">
    <property type="match status" value="1"/>
</dbReference>
<sequence length="2214" mass="249424">MQSSENNSSSMRSKIKTRSTSILLHQNESDLGKYFKDTISLSKSVSKSNRNITSNTFDNTKKAQAQNESDFGKYFKDSIVLCDSKFKSQCTKDVILEFSESNKKSINLENHIGIKEVQEENISAKHEDQLSTNVSSNQKNTSYSSLHEIHNGKNSKQNIGENMSSNSNISNYKDKTSTIISNISNINSKMEISSRVHTQDRCKLASWGLPPVILQKYEAKGISQMFPWQVECLSNHKVIEEKKNILYSAPTSAGKTLVAEILLLKTVLECKKKAIFVLPFVSVVREKMYYFKDLLSECGIKVEGFMGGVAPHGGFAVTDIAIATIEKANSIINRLMEEGDLSTLGAIVIDELHLLGDPHRGYLLELLLTKLKYMVLREKNINIQLIGMSATLPNLSLLAEWLDAELYKTEFRPIPLHEQCKIGKSIYDNDLKLLRTLVSLSELPMDADNIFQLCIETISDGNSVLIFCPTKNWCEKLAHQVAATFAKLGQKDTSLGIMLKQQLNSATILETIEQLKRCPCGLDSALKNTVSFGVAFHHAGLTMDERDIVEGAFRSGSLRVLIATSTLSSGVNLPARRVIIRSPMFAGKVLDILTYKQMVGRAGRMGKDTAGESILICKSNERKAAECLLAATLNPIESCLDGPEPLIRTLLEAVASEVVYTQADLELYVNCTLASVDKKDAVASLSIDAVKYLVENEFLLLQTTEQEQRWVATPLGKACLAASVSPTEGLFLFEELQRARRCFVLDTELHVVYLVTPVNSSQIATIDWLVFMELWRSMSESERRVGQLIGVEERFLMSAIRGIVKPGKLLRIHQRFYTALALHDLVREVPLNTVCNKYNCCRGVLQSLQQSASTFAGMVTQFCKQLGWDCMELLVGQFQARLQFGVCRELLDLLRIPMLNGLRARSLYKQGITTVADLAVANILDVERALYKALPFESEREHDGEHELEAVTRNKMRTVFVTGKDGLTPHEAAILLVEEARVLIQNELGLQHMPWSHHSSIVTDTSCISNNQSNIPKDISLKNDNIDENSHYPNTSPKKMDDLETNETHLSPINSSADILARSFVPQGQNEIMEKNNSIYATSVIDKNSPNKGQCLNNVDTTSPITCINSSTPELIDNTEHKRKSESLLVRQTCRKRIHTKSNSDDTNLALSYTNKSKGEYKNNMKFSLSKSPSLFEESLTLDTQVYNILEENILDSLHISSRTSINVTYKSPAKSTDATTDTHANVNNIKNNNKSPTNVAQPQNESSCSLWNDDSWSESKGLKMRKIKESNEKSINEITKCNIKNILHKISSHDTQIQDKIEMITWNDDSWNESKYMLKKINELDKENMKIVTNSDKSIKDPNILSVSQNHDMQIISPQASNKNSIESKPQSNLLKQDINKISHKYNLRKLSDKALSITNKSDFNRDRKISLDSNKSDFDDIVTSSPTEKSLGIAIAQAKLKLERTPKTPVQVYKDKLLKSESSVVTKKIVAKTDSSINKTKPKLRQLLERNILPNANYSTDSIVSNSDEDTPIKKAKIIRGCKTSLSVIKTISSNKKKVQSDVQINLCSHKVKHNINEDTNWNTLNIVKIGSDKVTFNLFKRELMKNTSIALALHYETYVNECNNIGRKIISSTTDGKNKSKKIEQFVSEDKKICGAAISWEKNIAYYISFCDIQDQKVSAKEQINFFKELLSNTSLYIRCFSTKKLYKTLYQCFQVAATCRFLDPYTADWLLLGNVSEKNLNEMVLEYFPPGSFIMKYILPCHDSEMHLKNKLPSEFKASTKAVLTWHIMDTLLNKLAELCPTLVYTFKEIEMRSVTLLACMELTGLGINLGSLQELSQVIADELLSLEKRAYSLAGRKFNFSSSKEVSQVLGLYKGKKISTNKVFLEQCDNPISSLVISWRKLNMTQTKIVYPLLNLAQHSSRIHGNCVTCTLTGRISMHEPNLQNVPKDFNSEDNSFVISVRMAFIPNEGNVLLSADYCQLELRILAHFSKDTILCNILRKEGDIFKNIAATWNNISEDQVDENMRQRAKQLCYGMIYGMGVKTLAETLKVTETEAKMFLETFVSAYPSLNQWLKDVISEAHENEYITTLMGRRRMLPGLKSTNLYEKTQTERQAVNTKIQGSAADIAKQAMINIEDRIRNEFPNSEIIMSKIDPKQKLRHIRKNDKQRGGYLVLQLHDELLYEVNMMDLHQVSLIVKESMEQVCQLAVPLPVKIKVGSAWGDLKEYHV</sequence>
<feature type="region of interest" description="Disordered" evidence="12">
    <location>
        <begin position="148"/>
        <end position="168"/>
    </location>
</feature>
<feature type="region of interest" description="Disordered" evidence="12">
    <location>
        <begin position="1214"/>
        <end position="1253"/>
    </location>
</feature>
<evidence type="ECO:0000256" key="7">
    <source>
        <dbReference type="ARBA" id="ARBA00022840"/>
    </source>
</evidence>
<dbReference type="FunFam" id="3.40.50.300:FF:000813">
    <property type="entry name" value="helicase POLQ-like isoform X1"/>
    <property type="match status" value="1"/>
</dbReference>
<dbReference type="InterPro" id="IPR001098">
    <property type="entry name" value="DNA-dir_DNA_pol_A_palm_dom"/>
</dbReference>
<dbReference type="InterPro" id="IPR046931">
    <property type="entry name" value="HTH_61"/>
</dbReference>
<keyword evidence="3" id="KW-0808">Transferase</keyword>
<keyword evidence="7" id="KW-0067">ATP-binding</keyword>
<dbReference type="Gene3D" id="1.10.150.20">
    <property type="entry name" value="5' to 3' exonuclease, C-terminal subdomain"/>
    <property type="match status" value="1"/>
</dbReference>
<dbReference type="Gene3D" id="1.20.1060.10">
    <property type="entry name" value="Taq DNA Polymerase, Chain T, domain 4"/>
    <property type="match status" value="1"/>
</dbReference>
<dbReference type="SUPFAM" id="SSF158702">
    <property type="entry name" value="Sec63 N-terminal domain-like"/>
    <property type="match status" value="1"/>
</dbReference>
<feature type="domain" description="Helicase ATP-binding" evidence="13">
    <location>
        <begin position="236"/>
        <end position="410"/>
    </location>
</feature>
<dbReference type="InterPro" id="IPR027417">
    <property type="entry name" value="P-loop_NTPase"/>
</dbReference>
<evidence type="ECO:0000256" key="5">
    <source>
        <dbReference type="ARBA" id="ARBA00022741"/>
    </source>
</evidence>
<protein>
    <recommendedName>
        <fullName evidence="2">DNA-directed DNA polymerase</fullName>
        <ecNumber evidence="2">2.7.7.7</ecNumber>
    </recommendedName>
</protein>
<dbReference type="SUPFAM" id="SSF46785">
    <property type="entry name" value="Winged helix' DNA-binding domain"/>
    <property type="match status" value="1"/>
</dbReference>
<dbReference type="GO" id="GO:0005634">
    <property type="term" value="C:nucleus"/>
    <property type="evidence" value="ECO:0007669"/>
    <property type="project" value="UniProtKB-SubCell"/>
</dbReference>
<keyword evidence="10" id="KW-0539">Nucleus</keyword>
<dbReference type="PROSITE" id="PS51194">
    <property type="entry name" value="HELICASE_CTER"/>
    <property type="match status" value="1"/>
</dbReference>
<dbReference type="Gene3D" id="3.30.420.10">
    <property type="entry name" value="Ribonuclease H-like superfamily/Ribonuclease H"/>
    <property type="match status" value="1"/>
</dbReference>
<dbReference type="Gene3D" id="3.30.70.370">
    <property type="match status" value="1"/>
</dbReference>
<dbReference type="Pfam" id="PF20470">
    <property type="entry name" value="HTH_61"/>
    <property type="match status" value="1"/>
</dbReference>
<feature type="compositionally biased region" description="Low complexity" evidence="12">
    <location>
        <begin position="1226"/>
        <end position="1235"/>
    </location>
</feature>
<dbReference type="EMBL" id="JAIFRP010000021">
    <property type="protein sequence ID" value="KAK2585961.1"/>
    <property type="molecule type" value="Genomic_DNA"/>
</dbReference>
<dbReference type="Pfam" id="PF00476">
    <property type="entry name" value="DNA_pol_A"/>
    <property type="match status" value="1"/>
</dbReference>
<dbReference type="CDD" id="cd18026">
    <property type="entry name" value="DEXHc_POLQ-like"/>
    <property type="match status" value="1"/>
</dbReference>
<dbReference type="PANTHER" id="PTHR10133">
    <property type="entry name" value="DNA POLYMERASE I"/>
    <property type="match status" value="1"/>
</dbReference>
<dbReference type="GO" id="GO:0006261">
    <property type="term" value="P:DNA-templated DNA replication"/>
    <property type="evidence" value="ECO:0007669"/>
    <property type="project" value="InterPro"/>
</dbReference>
<feature type="compositionally biased region" description="Polar residues" evidence="12">
    <location>
        <begin position="152"/>
        <end position="168"/>
    </location>
</feature>
<dbReference type="SMART" id="SM00490">
    <property type="entry name" value="HELICc"/>
    <property type="match status" value="1"/>
</dbReference>